<dbReference type="CDD" id="cd01647">
    <property type="entry name" value="RT_LTR"/>
    <property type="match status" value="1"/>
</dbReference>
<dbReference type="PANTHER" id="PTHR37984">
    <property type="entry name" value="PROTEIN CBG26694"/>
    <property type="match status" value="1"/>
</dbReference>
<proteinExistence type="predicted"/>
<reference evidence="2 3" key="1">
    <citation type="submission" date="2024-01" db="EMBL/GenBank/DDBJ databases">
        <title>The genome of the rayed Mediterranean limpet Patella caerulea (Linnaeus, 1758).</title>
        <authorList>
            <person name="Anh-Thu Weber A."/>
            <person name="Halstead-Nussloch G."/>
        </authorList>
    </citation>
    <scope>NUCLEOTIDE SEQUENCE [LARGE SCALE GENOMIC DNA]</scope>
    <source>
        <strain evidence="2">AATW-2023a</strain>
        <tissue evidence="2">Whole specimen</tissue>
    </source>
</reference>
<evidence type="ECO:0000313" key="3">
    <source>
        <dbReference type="Proteomes" id="UP001347796"/>
    </source>
</evidence>
<evidence type="ECO:0000259" key="1">
    <source>
        <dbReference type="PROSITE" id="PS50878"/>
    </source>
</evidence>
<comment type="caution">
    <text evidence="2">The sequence shown here is derived from an EMBL/GenBank/DDBJ whole genome shotgun (WGS) entry which is preliminary data.</text>
</comment>
<dbReference type="SUPFAM" id="SSF56672">
    <property type="entry name" value="DNA/RNA polymerases"/>
    <property type="match status" value="1"/>
</dbReference>
<sequence>MKPKLNRYKSDVFSGLGCAKNFEYNLSLKTNADLSKVKSRRLRFNPRLNDEMESQVKTMLDADVIKLSDTDVLLPVVLAKKHDGSMRFCLDLRSLNKQLEDETYPLMTTQEAMMQLKNSKYFSVNDMCSAFNQIPLSKDSRHLTGFQTTSGVYQFTGLCFGLKVAPLAFQKIMHLVIGDLGFTNIIMYLDDCLIHTASVDEHFETL</sequence>
<dbReference type="Gene3D" id="3.30.70.270">
    <property type="match status" value="1"/>
</dbReference>
<dbReference type="PROSITE" id="PS50878">
    <property type="entry name" value="RT_POL"/>
    <property type="match status" value="1"/>
</dbReference>
<dbReference type="InterPro" id="IPR000477">
    <property type="entry name" value="RT_dom"/>
</dbReference>
<dbReference type="InterPro" id="IPR043128">
    <property type="entry name" value="Rev_trsase/Diguanyl_cyclase"/>
</dbReference>
<dbReference type="InterPro" id="IPR050951">
    <property type="entry name" value="Retrovirus_Pol_polyprotein"/>
</dbReference>
<gene>
    <name evidence="2" type="ORF">SNE40_008556</name>
</gene>
<dbReference type="Gene3D" id="3.10.10.10">
    <property type="entry name" value="HIV Type 1 Reverse Transcriptase, subunit A, domain 1"/>
    <property type="match status" value="1"/>
</dbReference>
<dbReference type="InterPro" id="IPR043502">
    <property type="entry name" value="DNA/RNA_pol_sf"/>
</dbReference>
<dbReference type="Pfam" id="PF00078">
    <property type="entry name" value="RVT_1"/>
    <property type="match status" value="1"/>
</dbReference>
<dbReference type="EMBL" id="JAZGQO010000006">
    <property type="protein sequence ID" value="KAK6186536.1"/>
    <property type="molecule type" value="Genomic_DNA"/>
</dbReference>
<protein>
    <recommendedName>
        <fullName evidence="1">Reverse transcriptase domain-containing protein</fullName>
    </recommendedName>
</protein>
<organism evidence="2 3">
    <name type="scientific">Patella caerulea</name>
    <name type="common">Rayed Mediterranean limpet</name>
    <dbReference type="NCBI Taxonomy" id="87958"/>
    <lineage>
        <taxon>Eukaryota</taxon>
        <taxon>Metazoa</taxon>
        <taxon>Spiralia</taxon>
        <taxon>Lophotrochozoa</taxon>
        <taxon>Mollusca</taxon>
        <taxon>Gastropoda</taxon>
        <taxon>Patellogastropoda</taxon>
        <taxon>Patelloidea</taxon>
        <taxon>Patellidae</taxon>
        <taxon>Patella</taxon>
    </lineage>
</organism>
<dbReference type="Proteomes" id="UP001347796">
    <property type="component" value="Unassembled WGS sequence"/>
</dbReference>
<feature type="domain" description="Reverse transcriptase" evidence="1">
    <location>
        <begin position="60"/>
        <end position="206"/>
    </location>
</feature>
<evidence type="ECO:0000313" key="2">
    <source>
        <dbReference type="EMBL" id="KAK6186536.1"/>
    </source>
</evidence>
<dbReference type="PANTHER" id="PTHR37984:SF5">
    <property type="entry name" value="PROTEIN NYNRIN-LIKE"/>
    <property type="match status" value="1"/>
</dbReference>
<keyword evidence="3" id="KW-1185">Reference proteome</keyword>
<accession>A0AAN8Q3T5</accession>
<name>A0AAN8Q3T5_PATCE</name>
<dbReference type="AlphaFoldDB" id="A0AAN8Q3T5"/>